<sequence length="303" mass="33453">MATGTFEFFQLRCFVAVAEELNFRRAAERLNMTQPPLSRQIKLLEHGIGLLLLERSNRQVRLTPAGESFYASATQLLQRTEHAVLLARQAQRGQSGSVAIGFVPSAALEFIPRILSEAARRIPDVTVNPTEMMSYEIVEAQRSGRLDLGLTRMEAPRSEIARERVVSEAFVLAVPADHALATAPEVTLSDLNHAAFVGYSIDRGGFLRETHQALFAASGVAPRIVQEVSQTHTVLSLVNEGLGVALVPGSARILGMSNVRFIDLDLPPQFRSHLYLVYRADRRSALQEQMRQLIVDVLAPFNA</sequence>
<feature type="domain" description="HTH lysR-type" evidence="5">
    <location>
        <begin position="6"/>
        <end position="63"/>
    </location>
</feature>
<dbReference type="Pfam" id="PF00126">
    <property type="entry name" value="HTH_1"/>
    <property type="match status" value="1"/>
</dbReference>
<evidence type="ECO:0000256" key="1">
    <source>
        <dbReference type="ARBA" id="ARBA00009437"/>
    </source>
</evidence>
<protein>
    <submittedName>
        <fullName evidence="6">LysR family transcriptional regulator</fullName>
    </submittedName>
</protein>
<evidence type="ECO:0000256" key="2">
    <source>
        <dbReference type="ARBA" id="ARBA00023015"/>
    </source>
</evidence>
<dbReference type="Pfam" id="PF03466">
    <property type="entry name" value="LysR_substrate"/>
    <property type="match status" value="1"/>
</dbReference>
<dbReference type="SUPFAM" id="SSF53850">
    <property type="entry name" value="Periplasmic binding protein-like II"/>
    <property type="match status" value="1"/>
</dbReference>
<keyword evidence="4" id="KW-0804">Transcription</keyword>
<dbReference type="InterPro" id="IPR036388">
    <property type="entry name" value="WH-like_DNA-bd_sf"/>
</dbReference>
<evidence type="ECO:0000256" key="3">
    <source>
        <dbReference type="ARBA" id="ARBA00023125"/>
    </source>
</evidence>
<comment type="similarity">
    <text evidence="1">Belongs to the LysR transcriptional regulatory family.</text>
</comment>
<dbReference type="FunFam" id="1.10.10.10:FF:000001">
    <property type="entry name" value="LysR family transcriptional regulator"/>
    <property type="match status" value="1"/>
</dbReference>
<evidence type="ECO:0000313" key="7">
    <source>
        <dbReference type="Proteomes" id="UP001220964"/>
    </source>
</evidence>
<accession>A0AAE3NLY5</accession>
<dbReference type="RefSeq" id="WP_275566432.1">
    <property type="nucleotide sequence ID" value="NZ_JARGYC010000011.1"/>
</dbReference>
<dbReference type="AlphaFoldDB" id="A0AAE3NLY5"/>
<dbReference type="GO" id="GO:0032993">
    <property type="term" value="C:protein-DNA complex"/>
    <property type="evidence" value="ECO:0007669"/>
    <property type="project" value="TreeGrafter"/>
</dbReference>
<dbReference type="Gene3D" id="3.40.190.10">
    <property type="entry name" value="Periplasmic binding protein-like II"/>
    <property type="match status" value="2"/>
</dbReference>
<dbReference type="PRINTS" id="PR00039">
    <property type="entry name" value="HTHLYSR"/>
</dbReference>
<dbReference type="Gene3D" id="1.10.10.10">
    <property type="entry name" value="Winged helix-like DNA-binding domain superfamily/Winged helix DNA-binding domain"/>
    <property type="match status" value="1"/>
</dbReference>
<dbReference type="InterPro" id="IPR036390">
    <property type="entry name" value="WH_DNA-bd_sf"/>
</dbReference>
<evidence type="ECO:0000256" key="4">
    <source>
        <dbReference type="ARBA" id="ARBA00023163"/>
    </source>
</evidence>
<dbReference type="GO" id="GO:0003677">
    <property type="term" value="F:DNA binding"/>
    <property type="evidence" value="ECO:0007669"/>
    <property type="project" value="UniProtKB-KW"/>
</dbReference>
<dbReference type="PANTHER" id="PTHR30346">
    <property type="entry name" value="TRANSCRIPTIONAL DUAL REGULATOR HCAR-RELATED"/>
    <property type="match status" value="1"/>
</dbReference>
<organism evidence="6 7">
    <name type="scientific">Psychromarinibacter sediminicola</name>
    <dbReference type="NCBI Taxonomy" id="3033385"/>
    <lineage>
        <taxon>Bacteria</taxon>
        <taxon>Pseudomonadati</taxon>
        <taxon>Pseudomonadota</taxon>
        <taxon>Alphaproteobacteria</taxon>
        <taxon>Rhodobacterales</taxon>
        <taxon>Paracoccaceae</taxon>
        <taxon>Psychromarinibacter</taxon>
    </lineage>
</organism>
<proteinExistence type="inferred from homology"/>
<dbReference type="GO" id="GO:0003700">
    <property type="term" value="F:DNA-binding transcription factor activity"/>
    <property type="evidence" value="ECO:0007669"/>
    <property type="project" value="InterPro"/>
</dbReference>
<dbReference type="Proteomes" id="UP001220964">
    <property type="component" value="Unassembled WGS sequence"/>
</dbReference>
<keyword evidence="2" id="KW-0805">Transcription regulation</keyword>
<gene>
    <name evidence="6" type="ORF">P1J78_06065</name>
</gene>
<dbReference type="PANTHER" id="PTHR30346:SF0">
    <property type="entry name" value="HCA OPERON TRANSCRIPTIONAL ACTIVATOR HCAR"/>
    <property type="match status" value="1"/>
</dbReference>
<dbReference type="PROSITE" id="PS50931">
    <property type="entry name" value="HTH_LYSR"/>
    <property type="match status" value="1"/>
</dbReference>
<evidence type="ECO:0000259" key="5">
    <source>
        <dbReference type="PROSITE" id="PS50931"/>
    </source>
</evidence>
<evidence type="ECO:0000313" key="6">
    <source>
        <dbReference type="EMBL" id="MDF0600288.1"/>
    </source>
</evidence>
<dbReference type="InterPro" id="IPR000847">
    <property type="entry name" value="LysR_HTH_N"/>
</dbReference>
<dbReference type="EMBL" id="JARGYC010000011">
    <property type="protein sequence ID" value="MDF0600288.1"/>
    <property type="molecule type" value="Genomic_DNA"/>
</dbReference>
<reference evidence="6" key="1">
    <citation type="submission" date="2023-03" db="EMBL/GenBank/DDBJ databases">
        <title>Multiphase analysis and comparison of six strains from genera Psychromarinibacter, Lutimaribacter, and Maritimibacter, including a novel species: Psychromarinibacter sediminicola sp. nov.</title>
        <authorList>
            <person name="Wang Y.-H."/>
            <person name="Ye M.-Q."/>
            <person name="Du Z.-J."/>
        </authorList>
    </citation>
    <scope>NUCLEOTIDE SEQUENCE</scope>
    <source>
        <strain evidence="6">C21-152</strain>
    </source>
</reference>
<keyword evidence="7" id="KW-1185">Reference proteome</keyword>
<keyword evidence="3" id="KW-0238">DNA-binding</keyword>
<dbReference type="InterPro" id="IPR005119">
    <property type="entry name" value="LysR_subst-bd"/>
</dbReference>
<dbReference type="SUPFAM" id="SSF46785">
    <property type="entry name" value="Winged helix' DNA-binding domain"/>
    <property type="match status" value="1"/>
</dbReference>
<comment type="caution">
    <text evidence="6">The sequence shown here is derived from an EMBL/GenBank/DDBJ whole genome shotgun (WGS) entry which is preliminary data.</text>
</comment>
<name>A0AAE3NLY5_9RHOB</name>